<dbReference type="AlphaFoldDB" id="A0A6G0LZZ1"/>
<evidence type="ECO:0000313" key="4">
    <source>
        <dbReference type="EMBL" id="KAE9252992.1"/>
    </source>
</evidence>
<feature type="compositionally biased region" description="Basic residues" evidence="1">
    <location>
        <begin position="25"/>
        <end position="35"/>
    </location>
</feature>
<organism evidence="3 6">
    <name type="scientific">Phytophthora fragariae</name>
    <dbReference type="NCBI Taxonomy" id="53985"/>
    <lineage>
        <taxon>Eukaryota</taxon>
        <taxon>Sar</taxon>
        <taxon>Stramenopiles</taxon>
        <taxon>Oomycota</taxon>
        <taxon>Peronosporomycetes</taxon>
        <taxon>Peronosporales</taxon>
        <taxon>Peronosporaceae</taxon>
        <taxon>Phytophthora</taxon>
    </lineage>
</organism>
<dbReference type="EMBL" id="QXFX01000043">
    <property type="protein sequence ID" value="KAE9136480.1"/>
    <property type="molecule type" value="Genomic_DNA"/>
</dbReference>
<feature type="region of interest" description="Disordered" evidence="1">
    <location>
        <begin position="205"/>
        <end position="224"/>
    </location>
</feature>
<gene>
    <name evidence="4" type="ORF">PF004_g1699</name>
    <name evidence="3" type="ORF">PF010_g1666</name>
</gene>
<dbReference type="Proteomes" id="UP000488956">
    <property type="component" value="Unassembled WGS sequence"/>
</dbReference>
<feature type="transmembrane region" description="Helical" evidence="2">
    <location>
        <begin position="62"/>
        <end position="84"/>
    </location>
</feature>
<reference evidence="5 6" key="1">
    <citation type="submission" date="2018-09" db="EMBL/GenBank/DDBJ databases">
        <title>Genomic investigation of the strawberry pathogen Phytophthora fragariae indicates pathogenicity is determined by transcriptional variation in three key races.</title>
        <authorList>
            <person name="Adams T.M."/>
            <person name="Armitage A.D."/>
            <person name="Sobczyk M.K."/>
            <person name="Bates H.J."/>
            <person name="Dunwell J.M."/>
            <person name="Nellist C.F."/>
            <person name="Harrison R.J."/>
        </authorList>
    </citation>
    <scope>NUCLEOTIDE SEQUENCE [LARGE SCALE GENOMIC DNA]</scope>
    <source>
        <strain evidence="4 5">BC-23</strain>
        <strain evidence="3 6">ONT-3</strain>
    </source>
</reference>
<accession>A0A6G0LZZ1</accession>
<feature type="region of interest" description="Disordered" evidence="1">
    <location>
        <begin position="1"/>
        <end position="52"/>
    </location>
</feature>
<feature type="transmembrane region" description="Helical" evidence="2">
    <location>
        <begin position="287"/>
        <end position="305"/>
    </location>
</feature>
<sequence>MVRLGLSDSMRSTVSLEDTEPLHTATHRHVPRRPRAASTAPVDPSSEQQTAPKSRLFKPLRVILGGILCVVLLVTGATVLGSFLRVRRRSTSQVEAQFKRLERSVSLLGRDSARFKSASDRFLKSCQEAQVAASTRTEMLHSSARRSFDDQVKTLTQQNQQVMREVLHYHAQQELKIQQTRERLIEMNVTLPVQIAVRPVPETWQSEEEQKRLEGGDVHHMEEPRGGLSHRLGNAMEELSFVAEQTLQRDGQDGVYPQRLSVERISIQTQTDSGETELKAAEQSTSLVSFVFYAFVVWVSARYLWNAVSDMRKKELLGDKWMWSPVPKLHLWNAVSDMRKKELLGDKWMWSPVPKLLRRLKAFLASVVVIEDLRTSSSSEGSTMNSVEHVEHIEF</sequence>
<keyword evidence="2" id="KW-0812">Transmembrane</keyword>
<evidence type="ECO:0000313" key="5">
    <source>
        <dbReference type="Proteomes" id="UP000476176"/>
    </source>
</evidence>
<keyword evidence="2" id="KW-1133">Transmembrane helix</keyword>
<evidence type="ECO:0000313" key="6">
    <source>
        <dbReference type="Proteomes" id="UP000488956"/>
    </source>
</evidence>
<keyword evidence="2" id="KW-0472">Membrane</keyword>
<comment type="caution">
    <text evidence="3">The sequence shown here is derived from an EMBL/GenBank/DDBJ whole genome shotgun (WGS) entry which is preliminary data.</text>
</comment>
<feature type="compositionally biased region" description="Basic and acidic residues" evidence="1">
    <location>
        <begin position="208"/>
        <end position="224"/>
    </location>
</feature>
<evidence type="ECO:0000256" key="1">
    <source>
        <dbReference type="SAM" id="MobiDB-lite"/>
    </source>
</evidence>
<name>A0A6G0LZZ1_9STRA</name>
<evidence type="ECO:0000313" key="3">
    <source>
        <dbReference type="EMBL" id="KAE9136480.1"/>
    </source>
</evidence>
<protein>
    <recommendedName>
        <fullName evidence="7">Transmembrane protein</fullName>
    </recommendedName>
</protein>
<evidence type="ECO:0008006" key="7">
    <source>
        <dbReference type="Google" id="ProtNLM"/>
    </source>
</evidence>
<dbReference type="EMBL" id="QXGC01000044">
    <property type="protein sequence ID" value="KAE9252992.1"/>
    <property type="molecule type" value="Genomic_DNA"/>
</dbReference>
<proteinExistence type="predicted"/>
<dbReference type="Proteomes" id="UP000476176">
    <property type="component" value="Unassembled WGS sequence"/>
</dbReference>
<evidence type="ECO:0000256" key="2">
    <source>
        <dbReference type="SAM" id="Phobius"/>
    </source>
</evidence>